<dbReference type="OrthoDB" id="10310194at2759"/>
<protein>
    <submittedName>
        <fullName evidence="2">Uncharacterized protein</fullName>
    </submittedName>
</protein>
<gene>
    <name evidence="2" type="ORF">Gasu_08220</name>
</gene>
<feature type="region of interest" description="Disordered" evidence="1">
    <location>
        <begin position="95"/>
        <end position="115"/>
    </location>
</feature>
<dbReference type="GeneID" id="17090679"/>
<dbReference type="EMBL" id="KB454488">
    <property type="protein sequence ID" value="EME32078.1"/>
    <property type="molecule type" value="Genomic_DNA"/>
</dbReference>
<feature type="compositionally biased region" description="Basic and acidic residues" evidence="1">
    <location>
        <begin position="10"/>
        <end position="45"/>
    </location>
</feature>
<dbReference type="Proteomes" id="UP000030680">
    <property type="component" value="Unassembled WGS sequence"/>
</dbReference>
<feature type="compositionally biased region" description="Polar residues" evidence="1">
    <location>
        <begin position="97"/>
        <end position="106"/>
    </location>
</feature>
<evidence type="ECO:0000256" key="1">
    <source>
        <dbReference type="SAM" id="MobiDB-lite"/>
    </source>
</evidence>
<reference evidence="3" key="1">
    <citation type="journal article" date="2013" name="Science">
        <title>Gene transfer from bacteria and archaea facilitated evolution of an extremophilic eukaryote.</title>
        <authorList>
            <person name="Schonknecht G."/>
            <person name="Chen W.H."/>
            <person name="Ternes C.M."/>
            <person name="Barbier G.G."/>
            <person name="Shrestha R.P."/>
            <person name="Stanke M."/>
            <person name="Brautigam A."/>
            <person name="Baker B.J."/>
            <person name="Banfield J.F."/>
            <person name="Garavito R.M."/>
            <person name="Carr K."/>
            <person name="Wilkerson C."/>
            <person name="Rensing S.A."/>
            <person name="Gagneul D."/>
            <person name="Dickenson N.E."/>
            <person name="Oesterhelt C."/>
            <person name="Lercher M.J."/>
            <person name="Weber A.P."/>
        </authorList>
    </citation>
    <scope>NUCLEOTIDE SEQUENCE [LARGE SCALE GENOMIC DNA]</scope>
    <source>
        <strain evidence="3">074W</strain>
    </source>
</reference>
<proteinExistence type="predicted"/>
<accession>M2Y7N0</accession>
<dbReference type="AlphaFoldDB" id="M2Y7N0"/>
<feature type="region of interest" description="Disordered" evidence="1">
    <location>
        <begin position="1"/>
        <end position="51"/>
    </location>
</feature>
<evidence type="ECO:0000313" key="3">
    <source>
        <dbReference type="Proteomes" id="UP000030680"/>
    </source>
</evidence>
<dbReference type="RefSeq" id="XP_005708598.1">
    <property type="nucleotide sequence ID" value="XM_005708541.1"/>
</dbReference>
<evidence type="ECO:0000313" key="2">
    <source>
        <dbReference type="EMBL" id="EME32078.1"/>
    </source>
</evidence>
<organism evidence="2 3">
    <name type="scientific">Galdieria sulphuraria</name>
    <name type="common">Red alga</name>
    <dbReference type="NCBI Taxonomy" id="130081"/>
    <lineage>
        <taxon>Eukaryota</taxon>
        <taxon>Rhodophyta</taxon>
        <taxon>Bangiophyceae</taxon>
        <taxon>Galdieriales</taxon>
        <taxon>Galdieriaceae</taxon>
        <taxon>Galdieria</taxon>
    </lineage>
</organism>
<keyword evidence="3" id="KW-1185">Reference proteome</keyword>
<dbReference type="Gramene" id="EME32078">
    <property type="protein sequence ID" value="EME32078"/>
    <property type="gene ID" value="Gasu_08220"/>
</dbReference>
<dbReference type="KEGG" id="gsl:Gasu_08220"/>
<name>M2Y7N0_GALSU</name>
<sequence length="127" mass="14388">MRQSVAKGSHPMDIHSSHSLNKETDTKVIKSHKEEDEKQTTKSDSEDINSSIPVETVLKACSAPTCSESLLLGISPEGYMVKKARNNFRKIEKTSIQKDSWQQTLDADTPPYLSPQRKELKQSFDFY</sequence>